<keyword evidence="2" id="KW-1185">Reference proteome</keyword>
<comment type="caution">
    <text evidence="1">The sequence shown here is derived from an EMBL/GenBank/DDBJ whole genome shotgun (WGS) entry which is preliminary data.</text>
</comment>
<dbReference type="Proteomes" id="UP001054945">
    <property type="component" value="Unassembled WGS sequence"/>
</dbReference>
<name>A0AAV4MCQ8_CAEEX</name>
<sequence length="122" mass="14084">MHKLSFYEVLLCGNNSFERYNVLKNGIRVSFKVNNALREREDDFRPSRFKEVYSVEQTTTHSIAEDLEKELSNASVTFRRDARHLRSTLVQICLLFTLTHQCHDILLHIGSSATLIKGTLSL</sequence>
<reference evidence="1 2" key="1">
    <citation type="submission" date="2021-06" db="EMBL/GenBank/DDBJ databases">
        <title>Caerostris extrusa draft genome.</title>
        <authorList>
            <person name="Kono N."/>
            <person name="Arakawa K."/>
        </authorList>
    </citation>
    <scope>NUCLEOTIDE SEQUENCE [LARGE SCALE GENOMIC DNA]</scope>
</reference>
<gene>
    <name evidence="1" type="ORF">CEXT_175671</name>
</gene>
<organism evidence="1 2">
    <name type="scientific">Caerostris extrusa</name>
    <name type="common">Bark spider</name>
    <name type="synonym">Caerostris bankana</name>
    <dbReference type="NCBI Taxonomy" id="172846"/>
    <lineage>
        <taxon>Eukaryota</taxon>
        <taxon>Metazoa</taxon>
        <taxon>Ecdysozoa</taxon>
        <taxon>Arthropoda</taxon>
        <taxon>Chelicerata</taxon>
        <taxon>Arachnida</taxon>
        <taxon>Araneae</taxon>
        <taxon>Araneomorphae</taxon>
        <taxon>Entelegynae</taxon>
        <taxon>Araneoidea</taxon>
        <taxon>Araneidae</taxon>
        <taxon>Caerostris</taxon>
    </lineage>
</organism>
<dbReference type="EMBL" id="BPLR01019607">
    <property type="protein sequence ID" value="GIX69678.1"/>
    <property type="molecule type" value="Genomic_DNA"/>
</dbReference>
<evidence type="ECO:0000313" key="2">
    <source>
        <dbReference type="Proteomes" id="UP001054945"/>
    </source>
</evidence>
<protein>
    <submittedName>
        <fullName evidence="1">Uncharacterized protein</fullName>
    </submittedName>
</protein>
<accession>A0AAV4MCQ8</accession>
<proteinExistence type="predicted"/>
<dbReference type="AlphaFoldDB" id="A0AAV4MCQ8"/>
<evidence type="ECO:0000313" key="1">
    <source>
        <dbReference type="EMBL" id="GIX69678.1"/>
    </source>
</evidence>